<evidence type="ECO:0000256" key="3">
    <source>
        <dbReference type="ARBA" id="ARBA00009578"/>
    </source>
</evidence>
<evidence type="ECO:0000256" key="12">
    <source>
        <dbReference type="ARBA" id="ARBA00022967"/>
    </source>
</evidence>
<dbReference type="PRINTS" id="PR01165">
    <property type="entry name" value="CYCOXIDASEI"/>
</dbReference>
<dbReference type="Gene3D" id="1.20.210.10">
    <property type="entry name" value="Cytochrome c oxidase-like, subunit I domain"/>
    <property type="match status" value="1"/>
</dbReference>
<feature type="transmembrane region" description="Helical" evidence="21">
    <location>
        <begin position="38"/>
        <end position="58"/>
    </location>
</feature>
<gene>
    <name evidence="23" type="ORF">AVDCRST_MAG10-3601</name>
</gene>
<evidence type="ECO:0000256" key="20">
    <source>
        <dbReference type="RuleBase" id="RU000370"/>
    </source>
</evidence>
<feature type="transmembrane region" description="Helical" evidence="21">
    <location>
        <begin position="204"/>
        <end position="231"/>
    </location>
</feature>
<feature type="transmembrane region" description="Helical" evidence="21">
    <location>
        <begin position="123"/>
        <end position="147"/>
    </location>
</feature>
<dbReference type="EC" id="7.1.1.9" evidence="4 21"/>
<dbReference type="GO" id="GO:0004129">
    <property type="term" value="F:cytochrome-c oxidase activity"/>
    <property type="evidence" value="ECO:0007669"/>
    <property type="project" value="UniProtKB-EC"/>
</dbReference>
<feature type="transmembrane region" description="Helical" evidence="21">
    <location>
        <begin position="469"/>
        <end position="490"/>
    </location>
</feature>
<feature type="transmembrane region" description="Helical" evidence="21">
    <location>
        <begin position="322"/>
        <end position="343"/>
    </location>
</feature>
<evidence type="ECO:0000256" key="19">
    <source>
        <dbReference type="ARBA" id="ARBA00047816"/>
    </source>
</evidence>
<comment type="function">
    <text evidence="18 21">Cytochrome c oxidase is the component of the respiratory chain that catalyzes the reduction of oxygen to water. Subunits 1-3 form the functional core of the enzyme complex. CO I is the catalytic subunit of the enzyme. Electrons originating in cytochrome c are transferred via the copper A center of subunit 2 and heme A of subunit 1 to the bimetallic center formed by heme A3 and copper B.</text>
</comment>
<keyword evidence="12" id="KW-1278">Translocase</keyword>
<dbReference type="AlphaFoldDB" id="A0A6J4JBX8"/>
<evidence type="ECO:0000256" key="13">
    <source>
        <dbReference type="ARBA" id="ARBA00022982"/>
    </source>
</evidence>
<dbReference type="PANTHER" id="PTHR10422">
    <property type="entry name" value="CYTOCHROME C OXIDASE SUBUNIT 1"/>
    <property type="match status" value="1"/>
</dbReference>
<reference evidence="23" key="1">
    <citation type="submission" date="2020-02" db="EMBL/GenBank/DDBJ databases">
        <authorList>
            <person name="Meier V. D."/>
        </authorList>
    </citation>
    <scope>NUCLEOTIDE SEQUENCE</scope>
    <source>
        <strain evidence="23">AVDCRST_MAG10</strain>
    </source>
</reference>
<evidence type="ECO:0000256" key="21">
    <source>
        <dbReference type="RuleBase" id="RU363061"/>
    </source>
</evidence>
<keyword evidence="9 20" id="KW-0679">Respiratory chain</keyword>
<feature type="transmembrane region" description="Helical" evidence="21">
    <location>
        <begin position="251"/>
        <end position="275"/>
    </location>
</feature>
<evidence type="ECO:0000256" key="11">
    <source>
        <dbReference type="ARBA" id="ARBA00022723"/>
    </source>
</evidence>
<comment type="subcellular location">
    <subcellularLocation>
        <location evidence="1 21">Cell membrane</location>
        <topology evidence="1 21">Multi-pass membrane protein</topology>
    </subcellularLocation>
</comment>
<dbReference type="SUPFAM" id="SSF81442">
    <property type="entry name" value="Cytochrome c oxidase subunit I-like"/>
    <property type="match status" value="1"/>
</dbReference>
<feature type="domain" description="Cytochrome oxidase subunit I profile" evidence="22">
    <location>
        <begin position="27"/>
        <end position="532"/>
    </location>
</feature>
<dbReference type="Pfam" id="PF00115">
    <property type="entry name" value="COX1"/>
    <property type="match status" value="1"/>
</dbReference>
<dbReference type="GO" id="GO:0005886">
    <property type="term" value="C:plasma membrane"/>
    <property type="evidence" value="ECO:0007669"/>
    <property type="project" value="UniProtKB-SubCell"/>
</dbReference>
<keyword evidence="23" id="KW-0560">Oxidoreductase</keyword>
<feature type="transmembrane region" description="Helical" evidence="21">
    <location>
        <begin position="287"/>
        <end position="310"/>
    </location>
</feature>
<evidence type="ECO:0000256" key="18">
    <source>
        <dbReference type="ARBA" id="ARBA00025218"/>
    </source>
</evidence>
<keyword evidence="13 20" id="KW-0249">Electron transport</keyword>
<dbReference type="GO" id="GO:0016491">
    <property type="term" value="F:oxidoreductase activity"/>
    <property type="evidence" value="ECO:0007669"/>
    <property type="project" value="UniProtKB-KW"/>
</dbReference>
<evidence type="ECO:0000256" key="8">
    <source>
        <dbReference type="ARBA" id="ARBA00022617"/>
    </source>
</evidence>
<name>A0A6J4JBX8_9ACTN</name>
<evidence type="ECO:0000256" key="10">
    <source>
        <dbReference type="ARBA" id="ARBA00022692"/>
    </source>
</evidence>
<feature type="transmembrane region" description="Helical" evidence="21">
    <location>
        <begin position="167"/>
        <end position="192"/>
    </location>
</feature>
<comment type="similarity">
    <text evidence="3 20">Belongs to the heme-copper respiratory oxidase family.</text>
</comment>
<dbReference type="GO" id="GO:0015990">
    <property type="term" value="P:electron transport coupled proton transport"/>
    <property type="evidence" value="ECO:0007669"/>
    <property type="project" value="InterPro"/>
</dbReference>
<keyword evidence="6 20" id="KW-0813">Transport</keyword>
<evidence type="ECO:0000256" key="14">
    <source>
        <dbReference type="ARBA" id="ARBA00022989"/>
    </source>
</evidence>
<keyword evidence="17 21" id="KW-0472">Membrane</keyword>
<keyword evidence="15 21" id="KW-0408">Iron</keyword>
<evidence type="ECO:0000259" key="22">
    <source>
        <dbReference type="PROSITE" id="PS50855"/>
    </source>
</evidence>
<dbReference type="InterPro" id="IPR000883">
    <property type="entry name" value="Cyt_C_Oxase_1"/>
</dbReference>
<evidence type="ECO:0000256" key="1">
    <source>
        <dbReference type="ARBA" id="ARBA00004651"/>
    </source>
</evidence>
<keyword evidence="8 20" id="KW-0349">Heme</keyword>
<keyword evidence="10 20" id="KW-0812">Transmembrane</keyword>
<evidence type="ECO:0000256" key="15">
    <source>
        <dbReference type="ARBA" id="ARBA00023004"/>
    </source>
</evidence>
<evidence type="ECO:0000256" key="9">
    <source>
        <dbReference type="ARBA" id="ARBA00022660"/>
    </source>
</evidence>
<evidence type="ECO:0000256" key="7">
    <source>
        <dbReference type="ARBA" id="ARBA00022475"/>
    </source>
</evidence>
<dbReference type="PROSITE" id="PS00077">
    <property type="entry name" value="COX1_CUB"/>
    <property type="match status" value="1"/>
</dbReference>
<dbReference type="InterPro" id="IPR036927">
    <property type="entry name" value="Cyt_c_oxase-like_su1_sf"/>
</dbReference>
<keyword evidence="14 21" id="KW-1133">Transmembrane helix</keyword>
<dbReference type="InterPro" id="IPR014241">
    <property type="entry name" value="Cyt_c_oxidase_su1_bac"/>
</dbReference>
<protein>
    <recommendedName>
        <fullName evidence="5 21">Cytochrome c oxidase subunit 1</fullName>
        <ecNumber evidence="4 21">7.1.1.9</ecNumber>
    </recommendedName>
</protein>
<dbReference type="PROSITE" id="PS50855">
    <property type="entry name" value="COX1"/>
    <property type="match status" value="1"/>
</dbReference>
<dbReference type="GO" id="GO:0022904">
    <property type="term" value="P:respiratory electron transport chain"/>
    <property type="evidence" value="ECO:0007669"/>
    <property type="project" value="TreeGrafter"/>
</dbReference>
<evidence type="ECO:0000256" key="4">
    <source>
        <dbReference type="ARBA" id="ARBA00012949"/>
    </source>
</evidence>
<proteinExistence type="inferred from homology"/>
<dbReference type="PANTHER" id="PTHR10422:SF18">
    <property type="entry name" value="CYTOCHROME C OXIDASE SUBUNIT 1"/>
    <property type="match status" value="1"/>
</dbReference>
<organism evidence="23">
    <name type="scientific">uncultured Acidimicrobiales bacterium</name>
    <dbReference type="NCBI Taxonomy" id="310071"/>
    <lineage>
        <taxon>Bacteria</taxon>
        <taxon>Bacillati</taxon>
        <taxon>Actinomycetota</taxon>
        <taxon>Acidimicrobiia</taxon>
        <taxon>Acidimicrobiales</taxon>
        <taxon>environmental samples</taxon>
    </lineage>
</organism>
<evidence type="ECO:0000256" key="5">
    <source>
        <dbReference type="ARBA" id="ARBA00015947"/>
    </source>
</evidence>
<evidence type="ECO:0000256" key="16">
    <source>
        <dbReference type="ARBA" id="ARBA00023008"/>
    </source>
</evidence>
<evidence type="ECO:0000256" key="2">
    <source>
        <dbReference type="ARBA" id="ARBA00004673"/>
    </source>
</evidence>
<dbReference type="EMBL" id="CADCTB010000216">
    <property type="protein sequence ID" value="CAA9276165.1"/>
    <property type="molecule type" value="Genomic_DNA"/>
</dbReference>
<dbReference type="NCBIfam" id="TIGR02891">
    <property type="entry name" value="CtaD_CoxA"/>
    <property type="match status" value="1"/>
</dbReference>
<sequence length="549" mass="60703">MTLLEERPAAPPPREERRGHASGLVGWVTTTDHKKIGILYMATAFAFFLLGGALALLMRYELAEPGRQLVGESVYNQLFTMHGSIMMFLFAVPMAFGFANYLIPLQLGAPDMAFPRLNSLSYWLFLGGGLTMVSGFLSARGAAQFGWTAYTPLSDAIHSPGAGADLWIMGVVVTGAASILTGVNLITTVLCLRAPGMTMFRMPIFTWNMLIVSAMVILAFPVLTAGLALLYADRHLGSHFFDASAGGEPVLWQHIFWFFGHPEVYIVALPFFGVVTEVIPVFSRKPLFGYKGFVFATLAIASLSTGVWAHHMFTTGAINLPFFSAMTFLVAVPTGVKMFNWIATMWRGHLTFESPMLFCIGFLLVFLVGGLTGPMLASPPVDFHVTDTYFVVAHMHYVLFGTAAFGFFAGLYFWYPKVTGRLLNERLAKIHFWTMFIGFNLTFWPHHLLGLRGMPRRVPDYAENSGLEFLNLVSSFGAAVLGLGTLFLLWNLWVTPRKGVVAGDDPWGGYSLEWATSSPPPEHNFHELPLIRSERPVFDARQRTPEPAP</sequence>
<keyword evidence="16 21" id="KW-0186">Copper</keyword>
<evidence type="ECO:0000313" key="23">
    <source>
        <dbReference type="EMBL" id="CAA9276165.1"/>
    </source>
</evidence>
<comment type="catalytic activity">
    <reaction evidence="19 21">
        <text>4 Fe(II)-[cytochrome c] + O2 + 8 H(+)(in) = 4 Fe(III)-[cytochrome c] + 2 H2O + 4 H(+)(out)</text>
        <dbReference type="Rhea" id="RHEA:11436"/>
        <dbReference type="Rhea" id="RHEA-COMP:10350"/>
        <dbReference type="Rhea" id="RHEA-COMP:14399"/>
        <dbReference type="ChEBI" id="CHEBI:15377"/>
        <dbReference type="ChEBI" id="CHEBI:15378"/>
        <dbReference type="ChEBI" id="CHEBI:15379"/>
        <dbReference type="ChEBI" id="CHEBI:29033"/>
        <dbReference type="ChEBI" id="CHEBI:29034"/>
        <dbReference type="EC" id="7.1.1.9"/>
    </reaction>
</comment>
<dbReference type="InterPro" id="IPR023616">
    <property type="entry name" value="Cyt_c_oxase-like_su1_dom"/>
</dbReference>
<feature type="transmembrane region" description="Helical" evidence="21">
    <location>
        <begin position="397"/>
        <end position="415"/>
    </location>
</feature>
<dbReference type="UniPathway" id="UPA00705"/>
<comment type="pathway">
    <text evidence="2 21">Energy metabolism; oxidative phosphorylation.</text>
</comment>
<feature type="transmembrane region" description="Helical" evidence="21">
    <location>
        <begin position="355"/>
        <end position="377"/>
    </location>
</feature>
<dbReference type="GO" id="GO:0020037">
    <property type="term" value="F:heme binding"/>
    <property type="evidence" value="ECO:0007669"/>
    <property type="project" value="InterPro"/>
</dbReference>
<accession>A0A6J4JBX8</accession>
<evidence type="ECO:0000256" key="6">
    <source>
        <dbReference type="ARBA" id="ARBA00022448"/>
    </source>
</evidence>
<dbReference type="FunFam" id="1.20.210.10:FF:000006">
    <property type="entry name" value="Cytochrome c oxidase subunit 1"/>
    <property type="match status" value="1"/>
</dbReference>
<feature type="transmembrane region" description="Helical" evidence="21">
    <location>
        <begin position="427"/>
        <end position="449"/>
    </location>
</feature>
<dbReference type="GO" id="GO:0046872">
    <property type="term" value="F:metal ion binding"/>
    <property type="evidence" value="ECO:0007669"/>
    <property type="project" value="UniProtKB-KW"/>
</dbReference>
<feature type="transmembrane region" description="Helical" evidence="21">
    <location>
        <begin position="78"/>
        <end position="103"/>
    </location>
</feature>
<dbReference type="InterPro" id="IPR023615">
    <property type="entry name" value="Cyt_c_Oxase_su1_BS"/>
</dbReference>
<dbReference type="GO" id="GO:0006119">
    <property type="term" value="P:oxidative phosphorylation"/>
    <property type="evidence" value="ECO:0007669"/>
    <property type="project" value="UniProtKB-UniPathway"/>
</dbReference>
<evidence type="ECO:0000256" key="17">
    <source>
        <dbReference type="ARBA" id="ARBA00023136"/>
    </source>
</evidence>
<keyword evidence="7 21" id="KW-1003">Cell membrane</keyword>
<keyword evidence="11 21" id="KW-0479">Metal-binding</keyword>